<accession>A0ABD3BAG3</accession>
<dbReference type="Gene3D" id="3.80.10.10">
    <property type="entry name" value="Ribonuclease Inhibitor"/>
    <property type="match status" value="1"/>
</dbReference>
<name>A0ABD3BAG3_9LAMI</name>
<keyword evidence="8" id="KW-0675">Receptor</keyword>
<dbReference type="Proteomes" id="UP001632038">
    <property type="component" value="Unassembled WGS sequence"/>
</dbReference>
<gene>
    <name evidence="11" type="ORF">CASFOL_042411</name>
</gene>
<evidence type="ECO:0000256" key="1">
    <source>
        <dbReference type="ARBA" id="ARBA00004370"/>
    </source>
</evidence>
<dbReference type="Pfam" id="PF08263">
    <property type="entry name" value="LRRNT_2"/>
    <property type="match status" value="1"/>
</dbReference>
<dbReference type="FunFam" id="3.80.10.10:FF:000062">
    <property type="entry name" value="protein STRUBBELIG-RECEPTOR FAMILY 3"/>
    <property type="match status" value="1"/>
</dbReference>
<evidence type="ECO:0000259" key="10">
    <source>
        <dbReference type="Pfam" id="PF08263"/>
    </source>
</evidence>
<dbReference type="AlphaFoldDB" id="A0ABD3BAG3"/>
<evidence type="ECO:0000256" key="3">
    <source>
        <dbReference type="ARBA" id="ARBA00022692"/>
    </source>
</evidence>
<feature type="chain" id="PRO_5044762372" description="Leucine-rich repeat-containing N-terminal plant-type domain-containing protein" evidence="9">
    <location>
        <begin position="26"/>
        <end position="216"/>
    </location>
</feature>
<dbReference type="InterPro" id="IPR032675">
    <property type="entry name" value="LRR_dom_sf"/>
</dbReference>
<proteinExistence type="predicted"/>
<sequence>MRKVKEMKVLAMVALLICILSSTNANTDPNDDSSLNALYTGLNLPQQLNQWKQSGGDPCSEQWTGITCSGSRVTEIKLSNEGLPENMGYALDKLTSVTTFDISNNNLGNPIPFQLPPNVSTLNLAGCNFNGALPYSISQMSSLKFLNVSHNQIQGQVTVQFNSLTALSTLDFSYNTMSDNLPQSFKLLTGIKDMYLQNNQFTGTLDVLASCESSTR</sequence>
<evidence type="ECO:0000256" key="6">
    <source>
        <dbReference type="ARBA" id="ARBA00022989"/>
    </source>
</evidence>
<evidence type="ECO:0000256" key="2">
    <source>
        <dbReference type="ARBA" id="ARBA00022614"/>
    </source>
</evidence>
<evidence type="ECO:0000256" key="8">
    <source>
        <dbReference type="ARBA" id="ARBA00023170"/>
    </source>
</evidence>
<dbReference type="PANTHER" id="PTHR48060:SF21">
    <property type="entry name" value="L DOMAIN-LIKE PROTEIN"/>
    <property type="match status" value="1"/>
</dbReference>
<keyword evidence="4 9" id="KW-0732">Signal</keyword>
<evidence type="ECO:0000256" key="4">
    <source>
        <dbReference type="ARBA" id="ARBA00022729"/>
    </source>
</evidence>
<evidence type="ECO:0000256" key="5">
    <source>
        <dbReference type="ARBA" id="ARBA00022737"/>
    </source>
</evidence>
<keyword evidence="12" id="KW-1185">Reference proteome</keyword>
<keyword evidence="7" id="KW-0472">Membrane</keyword>
<comment type="caution">
    <text evidence="11">The sequence shown here is derived from an EMBL/GenBank/DDBJ whole genome shotgun (WGS) entry which is preliminary data.</text>
</comment>
<evidence type="ECO:0000256" key="7">
    <source>
        <dbReference type="ARBA" id="ARBA00023136"/>
    </source>
</evidence>
<evidence type="ECO:0000313" key="12">
    <source>
        <dbReference type="Proteomes" id="UP001632038"/>
    </source>
</evidence>
<feature type="domain" description="Leucine-rich repeat-containing N-terminal plant-type" evidence="10">
    <location>
        <begin position="29"/>
        <end position="69"/>
    </location>
</feature>
<keyword evidence="6" id="KW-1133">Transmembrane helix</keyword>
<evidence type="ECO:0000313" key="11">
    <source>
        <dbReference type="EMBL" id="KAL3614337.1"/>
    </source>
</evidence>
<reference evidence="12" key="1">
    <citation type="journal article" date="2024" name="IScience">
        <title>Strigolactones Initiate the Formation of Haustorium-like Structures in Castilleja.</title>
        <authorList>
            <person name="Buerger M."/>
            <person name="Peterson D."/>
            <person name="Chory J."/>
        </authorList>
    </citation>
    <scope>NUCLEOTIDE SEQUENCE [LARGE SCALE GENOMIC DNA]</scope>
</reference>
<evidence type="ECO:0000256" key="9">
    <source>
        <dbReference type="SAM" id="SignalP"/>
    </source>
</evidence>
<keyword evidence="3" id="KW-0812">Transmembrane</keyword>
<comment type="subcellular location">
    <subcellularLocation>
        <location evidence="1">Membrane</location>
    </subcellularLocation>
</comment>
<dbReference type="InterPro" id="IPR001611">
    <property type="entry name" value="Leu-rich_rpt"/>
</dbReference>
<dbReference type="PANTHER" id="PTHR48060">
    <property type="entry name" value="DNA DAMAGE-REPAIR/TOLERATION PROTEIN DRT100"/>
    <property type="match status" value="1"/>
</dbReference>
<dbReference type="SUPFAM" id="SSF52058">
    <property type="entry name" value="L domain-like"/>
    <property type="match status" value="1"/>
</dbReference>
<keyword evidence="5" id="KW-0677">Repeat</keyword>
<keyword evidence="2" id="KW-0433">Leucine-rich repeat</keyword>
<organism evidence="11 12">
    <name type="scientific">Castilleja foliolosa</name>
    <dbReference type="NCBI Taxonomy" id="1961234"/>
    <lineage>
        <taxon>Eukaryota</taxon>
        <taxon>Viridiplantae</taxon>
        <taxon>Streptophyta</taxon>
        <taxon>Embryophyta</taxon>
        <taxon>Tracheophyta</taxon>
        <taxon>Spermatophyta</taxon>
        <taxon>Magnoliopsida</taxon>
        <taxon>eudicotyledons</taxon>
        <taxon>Gunneridae</taxon>
        <taxon>Pentapetalae</taxon>
        <taxon>asterids</taxon>
        <taxon>lamiids</taxon>
        <taxon>Lamiales</taxon>
        <taxon>Orobanchaceae</taxon>
        <taxon>Pedicularideae</taxon>
        <taxon>Castillejinae</taxon>
        <taxon>Castilleja</taxon>
    </lineage>
</organism>
<feature type="signal peptide" evidence="9">
    <location>
        <begin position="1"/>
        <end position="25"/>
    </location>
</feature>
<dbReference type="GO" id="GO:0016020">
    <property type="term" value="C:membrane"/>
    <property type="evidence" value="ECO:0007669"/>
    <property type="project" value="UniProtKB-SubCell"/>
</dbReference>
<dbReference type="Pfam" id="PF00560">
    <property type="entry name" value="LRR_1"/>
    <property type="match status" value="1"/>
</dbReference>
<dbReference type="InterPro" id="IPR013210">
    <property type="entry name" value="LRR_N_plant-typ"/>
</dbReference>
<dbReference type="InterPro" id="IPR053211">
    <property type="entry name" value="DNA_repair-toleration"/>
</dbReference>
<dbReference type="Pfam" id="PF13516">
    <property type="entry name" value="LRR_6"/>
    <property type="match status" value="1"/>
</dbReference>
<protein>
    <recommendedName>
        <fullName evidence="10">Leucine-rich repeat-containing N-terminal plant-type domain-containing protein</fullName>
    </recommendedName>
</protein>
<dbReference type="EMBL" id="JAVIJP010000107">
    <property type="protein sequence ID" value="KAL3614337.1"/>
    <property type="molecule type" value="Genomic_DNA"/>
</dbReference>